<accession>A0A8S2PV48</accession>
<dbReference type="AlphaFoldDB" id="A0A8S2PV48"/>
<feature type="compositionally biased region" description="Polar residues" evidence="1">
    <location>
        <begin position="102"/>
        <end position="127"/>
    </location>
</feature>
<evidence type="ECO:0000313" key="4">
    <source>
        <dbReference type="Proteomes" id="UP000682733"/>
    </source>
</evidence>
<comment type="caution">
    <text evidence="3">The sequence shown here is derived from an EMBL/GenBank/DDBJ whole genome shotgun (WGS) entry which is preliminary data.</text>
</comment>
<feature type="compositionally biased region" description="Low complexity" evidence="1">
    <location>
        <begin position="91"/>
        <end position="101"/>
    </location>
</feature>
<sequence length="127" mass="14522">MSDTTKFKYLLSKMKSSLQFEVRMKKPKNLQEFLNYAQEVEALVQLSSLTTNNNNQSSTTSPTTSATIPPFVSNPNLLSSTPRPPFHDNYRNNYNSPYPSSFRQSLQSQRYSFRPQQFSRGQSSIPA</sequence>
<feature type="region of interest" description="Disordered" evidence="1">
    <location>
        <begin position="51"/>
        <end position="127"/>
    </location>
</feature>
<gene>
    <name evidence="2" type="ORF">OVA965_LOCUS26966</name>
    <name evidence="3" type="ORF">TMI583_LOCUS27709</name>
</gene>
<dbReference type="EMBL" id="CAJNOK010017556">
    <property type="protein sequence ID" value="CAF1266173.1"/>
    <property type="molecule type" value="Genomic_DNA"/>
</dbReference>
<dbReference type="Proteomes" id="UP000682733">
    <property type="component" value="Unassembled WGS sequence"/>
</dbReference>
<dbReference type="EMBL" id="CAJOBA010039116">
    <property type="protein sequence ID" value="CAF4072308.1"/>
    <property type="molecule type" value="Genomic_DNA"/>
</dbReference>
<dbReference type="Proteomes" id="UP000677228">
    <property type="component" value="Unassembled WGS sequence"/>
</dbReference>
<reference evidence="3" key="1">
    <citation type="submission" date="2021-02" db="EMBL/GenBank/DDBJ databases">
        <authorList>
            <person name="Nowell W R."/>
        </authorList>
    </citation>
    <scope>NUCLEOTIDE SEQUENCE</scope>
</reference>
<feature type="compositionally biased region" description="Low complexity" evidence="1">
    <location>
        <begin position="51"/>
        <end position="65"/>
    </location>
</feature>
<evidence type="ECO:0000313" key="3">
    <source>
        <dbReference type="EMBL" id="CAF4072308.1"/>
    </source>
</evidence>
<name>A0A8S2PV48_9BILA</name>
<proteinExistence type="predicted"/>
<organism evidence="3 4">
    <name type="scientific">Didymodactylos carnosus</name>
    <dbReference type="NCBI Taxonomy" id="1234261"/>
    <lineage>
        <taxon>Eukaryota</taxon>
        <taxon>Metazoa</taxon>
        <taxon>Spiralia</taxon>
        <taxon>Gnathifera</taxon>
        <taxon>Rotifera</taxon>
        <taxon>Eurotatoria</taxon>
        <taxon>Bdelloidea</taxon>
        <taxon>Philodinida</taxon>
        <taxon>Philodinidae</taxon>
        <taxon>Didymodactylos</taxon>
    </lineage>
</organism>
<evidence type="ECO:0000256" key="1">
    <source>
        <dbReference type="SAM" id="MobiDB-lite"/>
    </source>
</evidence>
<evidence type="ECO:0000313" key="2">
    <source>
        <dbReference type="EMBL" id="CAF1266173.1"/>
    </source>
</evidence>
<protein>
    <submittedName>
        <fullName evidence="3">Uncharacterized protein</fullName>
    </submittedName>
</protein>